<dbReference type="EMBL" id="JARJCN010000047">
    <property type="protein sequence ID" value="KAJ7082069.1"/>
    <property type="molecule type" value="Genomic_DNA"/>
</dbReference>
<dbReference type="Proteomes" id="UP001222325">
    <property type="component" value="Unassembled WGS sequence"/>
</dbReference>
<sequence length="162" mass="17217">MGSSRFSAWRRDAAGASTRAPPLRVRSTSSPPVHARTRRIAHSRSTRRPPQPAQAGRPGHQLNAHLAAFIRSPPLSSPPPRTPAIPPSRSSEPGARRDCRAALKRSAVRLHARERVSPQPADPTRRPGITPSGQTQDAAGGARTSNASGRIDSSGPFAWALA</sequence>
<reference evidence="2" key="1">
    <citation type="submission" date="2023-03" db="EMBL/GenBank/DDBJ databases">
        <title>Massive genome expansion in bonnet fungi (Mycena s.s.) driven by repeated elements and novel gene families across ecological guilds.</title>
        <authorList>
            <consortium name="Lawrence Berkeley National Laboratory"/>
            <person name="Harder C.B."/>
            <person name="Miyauchi S."/>
            <person name="Viragh M."/>
            <person name="Kuo A."/>
            <person name="Thoen E."/>
            <person name="Andreopoulos B."/>
            <person name="Lu D."/>
            <person name="Skrede I."/>
            <person name="Drula E."/>
            <person name="Henrissat B."/>
            <person name="Morin E."/>
            <person name="Kohler A."/>
            <person name="Barry K."/>
            <person name="LaButti K."/>
            <person name="Morin E."/>
            <person name="Salamov A."/>
            <person name="Lipzen A."/>
            <person name="Mereny Z."/>
            <person name="Hegedus B."/>
            <person name="Baldrian P."/>
            <person name="Stursova M."/>
            <person name="Weitz H."/>
            <person name="Taylor A."/>
            <person name="Grigoriev I.V."/>
            <person name="Nagy L.G."/>
            <person name="Martin F."/>
            <person name="Kauserud H."/>
        </authorList>
    </citation>
    <scope>NUCLEOTIDE SEQUENCE</scope>
    <source>
        <strain evidence="2">CBHHK173m</strain>
    </source>
</reference>
<name>A0AAD6XJ05_9AGAR</name>
<evidence type="ECO:0000313" key="2">
    <source>
        <dbReference type="EMBL" id="KAJ7082069.1"/>
    </source>
</evidence>
<proteinExistence type="predicted"/>
<feature type="compositionally biased region" description="Polar residues" evidence="1">
    <location>
        <begin position="131"/>
        <end position="148"/>
    </location>
</feature>
<feature type="region of interest" description="Disordered" evidence="1">
    <location>
        <begin position="1"/>
        <end position="162"/>
    </location>
</feature>
<feature type="compositionally biased region" description="Pro residues" evidence="1">
    <location>
        <begin position="75"/>
        <end position="86"/>
    </location>
</feature>
<evidence type="ECO:0000313" key="3">
    <source>
        <dbReference type="Proteomes" id="UP001222325"/>
    </source>
</evidence>
<gene>
    <name evidence="2" type="ORF">B0H15DRAFT_803438</name>
</gene>
<comment type="caution">
    <text evidence="2">The sequence shown here is derived from an EMBL/GenBank/DDBJ whole genome shotgun (WGS) entry which is preliminary data.</text>
</comment>
<accession>A0AAD6XJ05</accession>
<keyword evidence="3" id="KW-1185">Reference proteome</keyword>
<dbReference type="AlphaFoldDB" id="A0AAD6XJ05"/>
<protein>
    <submittedName>
        <fullName evidence="2">Uncharacterized protein</fullName>
    </submittedName>
</protein>
<organism evidence="2 3">
    <name type="scientific">Mycena belliarum</name>
    <dbReference type="NCBI Taxonomy" id="1033014"/>
    <lineage>
        <taxon>Eukaryota</taxon>
        <taxon>Fungi</taxon>
        <taxon>Dikarya</taxon>
        <taxon>Basidiomycota</taxon>
        <taxon>Agaricomycotina</taxon>
        <taxon>Agaricomycetes</taxon>
        <taxon>Agaricomycetidae</taxon>
        <taxon>Agaricales</taxon>
        <taxon>Marasmiineae</taxon>
        <taxon>Mycenaceae</taxon>
        <taxon>Mycena</taxon>
    </lineage>
</organism>
<feature type="compositionally biased region" description="Basic residues" evidence="1">
    <location>
        <begin position="35"/>
        <end position="47"/>
    </location>
</feature>
<evidence type="ECO:0000256" key="1">
    <source>
        <dbReference type="SAM" id="MobiDB-lite"/>
    </source>
</evidence>